<evidence type="ECO:0000256" key="2">
    <source>
        <dbReference type="RuleBase" id="RU003876"/>
    </source>
</evidence>
<dbReference type="SUPFAM" id="SSF143113">
    <property type="entry name" value="NAP-like"/>
    <property type="match status" value="1"/>
</dbReference>
<dbReference type="OrthoDB" id="19419at2759"/>
<evidence type="ECO:0000256" key="3">
    <source>
        <dbReference type="SAM" id="MobiDB-lite"/>
    </source>
</evidence>
<feature type="compositionally biased region" description="Basic and acidic residues" evidence="3">
    <location>
        <begin position="261"/>
        <end position="273"/>
    </location>
</feature>
<dbReference type="InterPro" id="IPR037231">
    <property type="entry name" value="NAP-like_sf"/>
</dbReference>
<evidence type="ECO:0000313" key="5">
    <source>
        <dbReference type="Proteomes" id="UP000053477"/>
    </source>
</evidence>
<dbReference type="FunCoup" id="A0A0H2S868">
    <property type="interactions" value="120"/>
</dbReference>
<organism evidence="4 5">
    <name type="scientific">Schizopora paradoxa</name>
    <dbReference type="NCBI Taxonomy" id="27342"/>
    <lineage>
        <taxon>Eukaryota</taxon>
        <taxon>Fungi</taxon>
        <taxon>Dikarya</taxon>
        <taxon>Basidiomycota</taxon>
        <taxon>Agaricomycotina</taxon>
        <taxon>Agaricomycetes</taxon>
        <taxon>Hymenochaetales</taxon>
        <taxon>Schizoporaceae</taxon>
        <taxon>Schizopora</taxon>
    </lineage>
</organism>
<proteinExistence type="inferred from homology"/>
<accession>A0A0H2S868</accession>
<feature type="compositionally biased region" description="Acidic residues" evidence="3">
    <location>
        <begin position="241"/>
        <end position="260"/>
    </location>
</feature>
<evidence type="ECO:0000313" key="4">
    <source>
        <dbReference type="EMBL" id="KLO20470.1"/>
    </source>
</evidence>
<dbReference type="Pfam" id="PF00956">
    <property type="entry name" value="NAP"/>
    <property type="match status" value="1"/>
</dbReference>
<dbReference type="EMBL" id="KQ085882">
    <property type="protein sequence ID" value="KLO20470.1"/>
    <property type="molecule type" value="Genomic_DNA"/>
</dbReference>
<name>A0A0H2S868_9AGAM</name>
<dbReference type="Proteomes" id="UP000053477">
    <property type="component" value="Unassembled WGS sequence"/>
</dbReference>
<keyword evidence="5" id="KW-1185">Reference proteome</keyword>
<gene>
    <name evidence="4" type="ORF">SCHPADRAFT_923620</name>
</gene>
<dbReference type="Gene3D" id="3.30.1120.90">
    <property type="entry name" value="Nucleosome assembly protein"/>
    <property type="match status" value="1"/>
</dbReference>
<comment type="similarity">
    <text evidence="1 2">Belongs to the nucleosome assembly protein (NAP) family.</text>
</comment>
<dbReference type="STRING" id="27342.A0A0H2S868"/>
<evidence type="ECO:0000256" key="1">
    <source>
        <dbReference type="ARBA" id="ARBA00009947"/>
    </source>
</evidence>
<sequence length="273" mass="31319">MSATGKKRASPGAEDQKNLFDVELSDADATKLKDARKEVLRVELANDRDNHKRLKSVFEKRREVLKAIPKFWPVALMNNPSFGIYVQHTDDQKALTHLEDLFVIRDDAEPRTFKLEFHFSENAYFSDKVLTKDYKYVPPPAAKDEKPDELGLTPSMIDFDWERDVEPQVQAIQWKSDAVNLSKLHPRVLAEDDEEDVVDVGSFFNFFTEKKDPLEIGLLIANDIYGDAIEYFTGELGGDIPSDDEDDDEDEDDDDEAAEIDLEKPEPKKQKRH</sequence>
<protein>
    <recommendedName>
        <fullName evidence="6">NAP-domain-containing protein</fullName>
    </recommendedName>
</protein>
<dbReference type="AlphaFoldDB" id="A0A0H2S868"/>
<dbReference type="GO" id="GO:0006334">
    <property type="term" value="P:nucleosome assembly"/>
    <property type="evidence" value="ECO:0007669"/>
    <property type="project" value="InterPro"/>
</dbReference>
<evidence type="ECO:0008006" key="6">
    <source>
        <dbReference type="Google" id="ProtNLM"/>
    </source>
</evidence>
<reference evidence="4 5" key="1">
    <citation type="submission" date="2015-04" db="EMBL/GenBank/DDBJ databases">
        <title>Complete genome sequence of Schizopora paradoxa KUC8140, a cosmopolitan wood degrader in East Asia.</title>
        <authorList>
            <consortium name="DOE Joint Genome Institute"/>
            <person name="Min B."/>
            <person name="Park H."/>
            <person name="Jang Y."/>
            <person name="Kim J.-J."/>
            <person name="Kim K.H."/>
            <person name="Pangilinan J."/>
            <person name="Lipzen A."/>
            <person name="Riley R."/>
            <person name="Grigoriev I.V."/>
            <person name="Spatafora J.W."/>
            <person name="Choi I.-G."/>
        </authorList>
    </citation>
    <scope>NUCLEOTIDE SEQUENCE [LARGE SCALE GENOMIC DNA]</scope>
    <source>
        <strain evidence="4 5">KUC8140</strain>
    </source>
</reference>
<dbReference type="GO" id="GO:0005634">
    <property type="term" value="C:nucleus"/>
    <property type="evidence" value="ECO:0007669"/>
    <property type="project" value="InterPro"/>
</dbReference>
<dbReference type="InParanoid" id="A0A0H2S868"/>
<dbReference type="InterPro" id="IPR002164">
    <property type="entry name" value="NAP_family"/>
</dbReference>
<feature type="region of interest" description="Disordered" evidence="3">
    <location>
        <begin position="234"/>
        <end position="273"/>
    </location>
</feature>
<dbReference type="PANTHER" id="PTHR11875">
    <property type="entry name" value="TESTIS-SPECIFIC Y-ENCODED PROTEIN"/>
    <property type="match status" value="1"/>
</dbReference>